<dbReference type="Proteomes" id="UP001218208">
    <property type="component" value="Unassembled WGS sequence"/>
</dbReference>
<comment type="caution">
    <text evidence="1">The sequence shown here is derived from an EMBL/GenBank/DDBJ whole genome shotgun (WGS) entry which is preliminary data.</text>
</comment>
<reference evidence="1" key="1">
    <citation type="submission" date="2022-07" db="EMBL/GenBank/DDBJ databases">
        <authorList>
            <consortium name="DAFM: The Division of Animal and Food Microbiology"/>
        </authorList>
    </citation>
    <scope>NUCLEOTIDE SEQUENCE</scope>
    <source>
        <strain evidence="1">19MO01SH01-2</strain>
    </source>
</reference>
<dbReference type="InterPro" id="IPR047987">
    <property type="entry name" value="Gp19-like_virus"/>
</dbReference>
<protein>
    <submittedName>
        <fullName evidence="1">Phage terminase large subunit</fullName>
    </submittedName>
</protein>
<dbReference type="AlphaFoldDB" id="A0AAI9BWB9"/>
<evidence type="ECO:0000313" key="2">
    <source>
        <dbReference type="Proteomes" id="UP001218208"/>
    </source>
</evidence>
<sequence length="556" mass="62803">MATPDRIRITPKISFLAFFFLWAERMGWEVPELHIRVCVFLEEAWRSNSPLLLLMLPRGHAKSTILEVFNAWIYYCWRMTRILHQSESDSTALKTSRGTQNVLRNHPLTRDLLPASMGTIEQWWVDGAAAHDARNASMYARGILSNTTSSRADFIQNDDIEVPGNIGTPEAREKLRYRLGEQIHIAVPGAPKLYIGTPHTHDSIYEDVKRQGAKAMVVRMFRDEYRIEKAERGRYQVGFHPEFVFMGIGETARLLVEGIDYKVEGTVLLLDNPAGALIDCYAGAAWPERFDAEEMQLRRQQTRTIGEWDSQYQLHAKPVTRVRLDPERIVPYELQPVIRKANGATAMFLGSVQIAGAAVRWDPSSGKLRSDISAVAVVLQDLFGRRYLHRIEQLTGEVAEFDDSGKRIIGGQVWQLCNLVEELNLPRIVVETNGIGGFAPAVLRAALKQRRLVPCAVVERQSTVNKNKRILESWEPLLLANGQLWGHVDVLRGPLWDQMKDWKPEVQNQPDDLLDAGAGALTDTPERVGKIVGNPHATPREHWGTGAGVFEVPFER</sequence>
<gene>
    <name evidence="1" type="primary">terL</name>
    <name evidence="1" type="ORF">QEG23_000267</name>
</gene>
<accession>A0AAI9BWB9</accession>
<proteinExistence type="predicted"/>
<dbReference type="NCBIfam" id="NF033889">
    <property type="entry name" value="termin_lrg_T7"/>
    <property type="match status" value="1"/>
</dbReference>
<dbReference type="EMBL" id="ABLOJW010000001">
    <property type="protein sequence ID" value="EKT4090797.1"/>
    <property type="molecule type" value="Genomic_DNA"/>
</dbReference>
<name>A0AAI9BWB9_STEMA</name>
<evidence type="ECO:0000313" key="1">
    <source>
        <dbReference type="EMBL" id="EKT4090797.1"/>
    </source>
</evidence>
<organism evidence="1 2">
    <name type="scientific">Stenotrophomonas maltophilia</name>
    <name type="common">Pseudomonas maltophilia</name>
    <name type="synonym">Xanthomonas maltophilia</name>
    <dbReference type="NCBI Taxonomy" id="40324"/>
    <lineage>
        <taxon>Bacteria</taxon>
        <taxon>Pseudomonadati</taxon>
        <taxon>Pseudomonadota</taxon>
        <taxon>Gammaproteobacteria</taxon>
        <taxon>Lysobacterales</taxon>
        <taxon>Lysobacteraceae</taxon>
        <taxon>Stenotrophomonas</taxon>
        <taxon>Stenotrophomonas maltophilia group</taxon>
    </lineage>
</organism>